<dbReference type="RefSeq" id="WP_104710048.1">
    <property type="nucleotide sequence ID" value="NZ_PTRA01000001.1"/>
</dbReference>
<feature type="signal peptide" evidence="1">
    <location>
        <begin position="1"/>
        <end position="21"/>
    </location>
</feature>
<reference evidence="3" key="1">
    <citation type="submission" date="2018-02" db="EMBL/GenBank/DDBJ databases">
        <title>Genome sequencing of Solimonas sp. HR-BB.</title>
        <authorList>
            <person name="Lee Y."/>
            <person name="Jeon C.O."/>
        </authorList>
    </citation>
    <scope>NUCLEOTIDE SEQUENCE [LARGE SCALE GENOMIC DNA]</scope>
    <source>
        <strain evidence="3">HR-U</strain>
    </source>
</reference>
<proteinExistence type="predicted"/>
<keyword evidence="1" id="KW-0732">Signal</keyword>
<feature type="chain" id="PRO_5015636198" description="Capsule assembly Wzi family protein" evidence="1">
    <location>
        <begin position="22"/>
        <end position="510"/>
    </location>
</feature>
<organism evidence="2 3">
    <name type="scientific">Siphonobacter curvatus</name>
    <dbReference type="NCBI Taxonomy" id="2094562"/>
    <lineage>
        <taxon>Bacteria</taxon>
        <taxon>Pseudomonadati</taxon>
        <taxon>Bacteroidota</taxon>
        <taxon>Cytophagia</taxon>
        <taxon>Cytophagales</taxon>
        <taxon>Cytophagaceae</taxon>
        <taxon>Siphonobacter</taxon>
    </lineage>
</organism>
<dbReference type="AlphaFoldDB" id="A0A2S7IMB1"/>
<sequence length="510" mass="58021">MRYFTFLSILCLSIGWNSVIAQDSTRSFGTYFVQAATTALSSSDRTAFWLQTNQYGTIPRTPQGGLLSAGVYYRVPLSRRSNRWSIDAGLEGIAQTQNPKLNGVLTEGYLRLNFKNWELYGGRKREFIGLADTLTGMGSLNWSGNALPIPQIHFGTRTFIPVPVVGKWLKFKAYYTHGWFENYNSFTKDAFLHQKGLYLKFGKEDWAINLYGGLSHFVQWGGYAPSLADDPGFLSKHGKFNQSAFAYWNGVVLAKSMQVKYGYSGYPIDDFISIDVNRIGNHLGTVDAGVEVKNCNYNLFFYRQSMFDDGSLFYLINIDDGLNGVRYLNKVQQASDFYLKRVTLEWLSTVSQGGDEFIIDESQKRGIDNYFNHSQYQDGWTYFDRSIGVPFVQPDSDLKKEVRTNVRGMPNNRVQVINMTLTGQYKRRTTWEIRASYSKNFGTYSNITYDTSPYYKGPLKQFSGLIRVGVKMPWLKGSEISGAIAYDRGEMYDNTVGGYLSIRKSGIFTR</sequence>
<protein>
    <recommendedName>
        <fullName evidence="4">Capsule assembly Wzi family protein</fullName>
    </recommendedName>
</protein>
<keyword evidence="3" id="KW-1185">Reference proteome</keyword>
<evidence type="ECO:0000313" key="3">
    <source>
        <dbReference type="Proteomes" id="UP000239590"/>
    </source>
</evidence>
<dbReference type="EMBL" id="PTRA01000001">
    <property type="protein sequence ID" value="PQA58881.1"/>
    <property type="molecule type" value="Genomic_DNA"/>
</dbReference>
<dbReference type="Proteomes" id="UP000239590">
    <property type="component" value="Unassembled WGS sequence"/>
</dbReference>
<name>A0A2S7IMB1_9BACT</name>
<evidence type="ECO:0008006" key="4">
    <source>
        <dbReference type="Google" id="ProtNLM"/>
    </source>
</evidence>
<evidence type="ECO:0000313" key="2">
    <source>
        <dbReference type="EMBL" id="PQA58881.1"/>
    </source>
</evidence>
<accession>A0A2S7IMB1</accession>
<evidence type="ECO:0000256" key="1">
    <source>
        <dbReference type="SAM" id="SignalP"/>
    </source>
</evidence>
<dbReference type="OrthoDB" id="596512at2"/>
<comment type="caution">
    <text evidence="2">The sequence shown here is derived from an EMBL/GenBank/DDBJ whole genome shotgun (WGS) entry which is preliminary data.</text>
</comment>
<dbReference type="InterPro" id="IPR038636">
    <property type="entry name" value="Wzi_sf"/>
</dbReference>
<gene>
    <name evidence="2" type="ORF">C5O19_04260</name>
</gene>
<dbReference type="Gene3D" id="2.40.160.130">
    <property type="entry name" value="Capsule assembly protein Wzi"/>
    <property type="match status" value="1"/>
</dbReference>